<comment type="caution">
    <text evidence="3">The sequence shown here is derived from an EMBL/GenBank/DDBJ whole genome shotgun (WGS) entry which is preliminary data.</text>
</comment>
<dbReference type="eggNOG" id="ENOG502SJ3V">
    <property type="taxonomic scope" value="Eukaryota"/>
</dbReference>
<dbReference type="VEuPathDB" id="FungiDB:CLCR_03299"/>
<feature type="domain" description="Heterokaryon incompatibility" evidence="2">
    <location>
        <begin position="210"/>
        <end position="365"/>
    </location>
</feature>
<reference evidence="4" key="1">
    <citation type="submission" date="2015-07" db="EMBL/GenBank/DDBJ databases">
        <authorList>
            <person name="Teixeira M.M."/>
            <person name="Souza R.C."/>
            <person name="Almeida L.G."/>
            <person name="Vicente V.A."/>
            <person name="de Hoog S."/>
            <person name="Bocca A.L."/>
            <person name="de Almeida S.R."/>
            <person name="Vasconcelos A.T."/>
            <person name="Felipe M.S."/>
        </authorList>
    </citation>
    <scope>NUCLEOTIDE SEQUENCE [LARGE SCALE GENOMIC DNA]</scope>
    <source>
        <strain evidence="4">KSF</strain>
    </source>
</reference>
<dbReference type="InterPro" id="IPR010730">
    <property type="entry name" value="HET"/>
</dbReference>
<name>A0A1C1CGZ6_9EURO</name>
<evidence type="ECO:0000256" key="1">
    <source>
        <dbReference type="SAM" id="Phobius"/>
    </source>
</evidence>
<keyword evidence="1" id="KW-1133">Transmembrane helix</keyword>
<feature type="transmembrane region" description="Helical" evidence="1">
    <location>
        <begin position="624"/>
        <end position="646"/>
    </location>
</feature>
<dbReference type="AlphaFoldDB" id="A0A1C1CGZ6"/>
<sequence length="819" mass="92788">MTGHPTLATMICKVCHDMLYDHKGRKGLTSLGSQLELNFKHHAKARNLVGSVQQGCYLCRLIHDRLQSANVNLDAYDGSKPFLAARLKPFGRRRQTGLYPLDFFLEPNKVLVASFVLKQNDPQTPANVQVKPISGTTSDPKVVEKAKEWIAECTQGHDKCRVSPDSAWVPNRLLDVHAALDPDKSADTIRLVSRKPGEADANAPRMEGPYVTLSHRWGNVPFFKLTRAKLTSFLNGIPLRDLPQTFQDAIKVTRELDKRWLWIDALCIIQEDEDLKDWLEESATMEQVYANSYCNISATAALDNSRGLYGQRDMNWKWIETVTLNTQHLQNSAEGKVGCTILDLSFWEKYVDNAPVNRRSWVYQERLLAPRVLHWCEDQIAFECREVSRAECRPEGMPHFRMKSGVLIQGLHLKSVDLDTGKQLRAIREASSHGSTLSSRLQKMSDEVQLKKFYLYELWKHWVEVYTKLELTMPQDKLIALSGIARMLASRMKNEGYEEDQYIAGMWQKYIASQLLWYVNEGTGKNRQPFENTRPAEYRAPSFSWASVETARGITFAETTDTGLLIEVEVVRLSYRTIEDKFGLITDGYIVVKGVLRKIELADAAAPKPPSLSRTETFVHAINWDMLVVISLAICLTPLVAVLQFCGLDTLVRHRVRLLIWTCCYGLLSLVCLSLRHLRGRLSSSSGTGTAATNTTIPSGDENRYTWRLVRYGQPVGREYQLVYLDSPASEPSVFGPCAQVFCLPVLRDERYLTCLLVQATDGEFGIRYKRVGLTRVSSLTRDLVHNLTTPPGHNETALGQYYWGPNSSKRNESTICII</sequence>
<protein>
    <submittedName>
        <fullName evidence="3">Heterokaryon incompatibility protein</fullName>
    </submittedName>
</protein>
<dbReference type="OrthoDB" id="5125733at2759"/>
<evidence type="ECO:0000313" key="3">
    <source>
        <dbReference type="EMBL" id="OCT47779.1"/>
    </source>
</evidence>
<accession>A0A1C1CGZ6</accession>
<proteinExistence type="predicted"/>
<dbReference type="EMBL" id="LGRB01000013">
    <property type="protein sequence ID" value="OCT47779.1"/>
    <property type="molecule type" value="Genomic_DNA"/>
</dbReference>
<feature type="transmembrane region" description="Helical" evidence="1">
    <location>
        <begin position="658"/>
        <end position="678"/>
    </location>
</feature>
<dbReference type="PANTHER" id="PTHR33112">
    <property type="entry name" value="DOMAIN PROTEIN, PUTATIVE-RELATED"/>
    <property type="match status" value="1"/>
</dbReference>
<organism evidence="3 4">
    <name type="scientific">Cladophialophora carrionii</name>
    <dbReference type="NCBI Taxonomy" id="86049"/>
    <lineage>
        <taxon>Eukaryota</taxon>
        <taxon>Fungi</taxon>
        <taxon>Dikarya</taxon>
        <taxon>Ascomycota</taxon>
        <taxon>Pezizomycotina</taxon>
        <taxon>Eurotiomycetes</taxon>
        <taxon>Chaetothyriomycetidae</taxon>
        <taxon>Chaetothyriales</taxon>
        <taxon>Herpotrichiellaceae</taxon>
        <taxon>Cladophialophora</taxon>
    </lineage>
</organism>
<dbReference type="VEuPathDB" id="FungiDB:G647_04566"/>
<dbReference type="Proteomes" id="UP000094526">
    <property type="component" value="Unassembled WGS sequence"/>
</dbReference>
<dbReference type="PANTHER" id="PTHR33112:SF10">
    <property type="entry name" value="TOL"/>
    <property type="match status" value="1"/>
</dbReference>
<keyword evidence="4" id="KW-1185">Reference proteome</keyword>
<keyword evidence="1" id="KW-0472">Membrane</keyword>
<evidence type="ECO:0000313" key="4">
    <source>
        <dbReference type="Proteomes" id="UP000094526"/>
    </source>
</evidence>
<evidence type="ECO:0000259" key="2">
    <source>
        <dbReference type="Pfam" id="PF06985"/>
    </source>
</evidence>
<gene>
    <name evidence="3" type="ORF">CLCR_03299</name>
</gene>
<keyword evidence="1" id="KW-0812">Transmembrane</keyword>
<dbReference type="Pfam" id="PF06985">
    <property type="entry name" value="HET"/>
    <property type="match status" value="1"/>
</dbReference>